<comment type="caution">
    <text evidence="1">The sequence shown here is derived from an EMBL/GenBank/DDBJ whole genome shotgun (WGS) entry which is preliminary data.</text>
</comment>
<reference evidence="1 2" key="1">
    <citation type="submission" date="2019-03" db="EMBL/GenBank/DDBJ databases">
        <title>Genomic Encyclopedia of Archaeal and Bacterial Type Strains, Phase II (KMG-II): from individual species to whole genera.</title>
        <authorList>
            <person name="Goeker M."/>
        </authorList>
    </citation>
    <scope>NUCLEOTIDE SEQUENCE [LARGE SCALE GENOMIC DNA]</scope>
    <source>
        <strain evidence="1 2">DSM 19034</strain>
    </source>
</reference>
<proteinExistence type="predicted"/>
<protein>
    <submittedName>
        <fullName evidence="1">Uncharacterized protein</fullName>
    </submittedName>
</protein>
<dbReference type="RefSeq" id="WP_133552268.1">
    <property type="nucleotide sequence ID" value="NZ_SNWM01000001.1"/>
</dbReference>
<dbReference type="PROSITE" id="PS51257">
    <property type="entry name" value="PROKAR_LIPOPROTEIN"/>
    <property type="match status" value="1"/>
</dbReference>
<evidence type="ECO:0000313" key="2">
    <source>
        <dbReference type="Proteomes" id="UP000295499"/>
    </source>
</evidence>
<dbReference type="OrthoDB" id="980465at2"/>
<name>A0A4R6IQQ3_9SPHI</name>
<dbReference type="EMBL" id="SNWM01000001">
    <property type="protein sequence ID" value="TDO24356.1"/>
    <property type="molecule type" value="Genomic_DNA"/>
</dbReference>
<gene>
    <name evidence="1" type="ORF">CLV32_0645</name>
</gene>
<sequence length="206" mass="22871">MKSINNFLQQILLLGGVAFLASCTGNSPEKTASLSDTAKQVVSVHQFPFYKDISIKPGLDFEVVSWGKGKDSVGGYLILMSDSVKNTFKSVAVERNGILKDAWNMDLDNDGNPELYIELLTKDNIPDLNVYEFSGGSFQKISFPGLNAKWKKNYVGADAFQIKNGDLYRTFSVKNETDSNQKSDAKILLKYSLRGNEFSSSEEKKP</sequence>
<accession>A0A4R6IQQ3</accession>
<dbReference type="Proteomes" id="UP000295499">
    <property type="component" value="Unassembled WGS sequence"/>
</dbReference>
<organism evidence="1 2">
    <name type="scientific">Pedobacter duraquae</name>
    <dbReference type="NCBI Taxonomy" id="425511"/>
    <lineage>
        <taxon>Bacteria</taxon>
        <taxon>Pseudomonadati</taxon>
        <taxon>Bacteroidota</taxon>
        <taxon>Sphingobacteriia</taxon>
        <taxon>Sphingobacteriales</taxon>
        <taxon>Sphingobacteriaceae</taxon>
        <taxon>Pedobacter</taxon>
    </lineage>
</organism>
<evidence type="ECO:0000313" key="1">
    <source>
        <dbReference type="EMBL" id="TDO24356.1"/>
    </source>
</evidence>
<dbReference type="AlphaFoldDB" id="A0A4R6IQQ3"/>
<keyword evidence="2" id="KW-1185">Reference proteome</keyword>